<dbReference type="Gene3D" id="1.10.10.10">
    <property type="entry name" value="Winged helix-like DNA-binding domain superfamily/Winged helix DNA-binding domain"/>
    <property type="match status" value="1"/>
</dbReference>
<proteinExistence type="inferred from homology"/>
<dbReference type="SUPFAM" id="SSF46785">
    <property type="entry name" value="Winged helix' DNA-binding domain"/>
    <property type="match status" value="1"/>
</dbReference>
<dbReference type="InterPro" id="IPR036390">
    <property type="entry name" value="WH_DNA-bd_sf"/>
</dbReference>
<sequence length="302" mass="33415">MNLDRQQLEAFACILDEGGFERAAQHLHLSQSAISQRLRTLEQTLGCALLIRTSPPQPTAAGHTLLRHIRQLRLMEAAVADQLRPAPGRNISLSVAVNADSLATWFLPGVQPACARQGLLLEVMLDDENYTHSWLQRGEVSGCITALATPLAGGVAEPLGMMEYACVATRSFAAQWFPHGLQGLCWQQAPAICFNRKDSLHAHFIEQHFGVLAAQFPRHLLPSPEAFLSAIRLGLGYGFVPVMQLPNLAHEAELVELTPTQRQRVMLYWQHWRLEPEAAQRLSQAVMAAGQQVLVQLPHTTH</sequence>
<keyword evidence="7" id="KW-1185">Reference proteome</keyword>
<keyword evidence="4" id="KW-0804">Transcription</keyword>
<evidence type="ECO:0000256" key="1">
    <source>
        <dbReference type="ARBA" id="ARBA00009437"/>
    </source>
</evidence>
<dbReference type="SUPFAM" id="SSF53850">
    <property type="entry name" value="Periplasmic binding protein-like II"/>
    <property type="match status" value="1"/>
</dbReference>
<dbReference type="NCBIfam" id="TIGR03298">
    <property type="entry name" value="argP"/>
    <property type="match status" value="1"/>
</dbReference>
<dbReference type="PANTHER" id="PTHR30579:SF2">
    <property type="entry name" value="HTH-TYPE TRANSCRIPTIONAL REGULATOR ARGP"/>
    <property type="match status" value="1"/>
</dbReference>
<evidence type="ECO:0000256" key="4">
    <source>
        <dbReference type="ARBA" id="ARBA00023163"/>
    </source>
</evidence>
<dbReference type="PRINTS" id="PR00039">
    <property type="entry name" value="HTHLYSR"/>
</dbReference>
<keyword evidence="3" id="KW-0238">DNA-binding</keyword>
<dbReference type="PROSITE" id="PS50931">
    <property type="entry name" value="HTH_LYSR"/>
    <property type="match status" value="1"/>
</dbReference>
<feature type="domain" description="HTH lysR-type" evidence="5">
    <location>
        <begin position="1"/>
        <end position="59"/>
    </location>
</feature>
<accession>A0ABQ5YCU7</accession>
<evidence type="ECO:0000313" key="6">
    <source>
        <dbReference type="EMBL" id="GLR11442.1"/>
    </source>
</evidence>
<dbReference type="Proteomes" id="UP001156706">
    <property type="component" value="Unassembled WGS sequence"/>
</dbReference>
<dbReference type="RefSeq" id="WP_284194601.1">
    <property type="nucleotide sequence ID" value="NZ_BSOG01000001.1"/>
</dbReference>
<protein>
    <submittedName>
        <fullName evidence="6">Transcriptional regulator ArgP</fullName>
    </submittedName>
</protein>
<dbReference type="NCBIfam" id="NF009888">
    <property type="entry name" value="PRK13348.1"/>
    <property type="match status" value="1"/>
</dbReference>
<dbReference type="InterPro" id="IPR005119">
    <property type="entry name" value="LysR_subst-bd"/>
</dbReference>
<dbReference type="PANTHER" id="PTHR30579">
    <property type="entry name" value="TRANSCRIPTIONAL REGULATOR"/>
    <property type="match status" value="1"/>
</dbReference>
<evidence type="ECO:0000259" key="5">
    <source>
        <dbReference type="PROSITE" id="PS50931"/>
    </source>
</evidence>
<dbReference type="EMBL" id="BSOG01000001">
    <property type="protein sequence ID" value="GLR11442.1"/>
    <property type="molecule type" value="Genomic_DNA"/>
</dbReference>
<dbReference type="NCBIfam" id="NF002964">
    <property type="entry name" value="PRK03635.1"/>
    <property type="match status" value="1"/>
</dbReference>
<dbReference type="Gene3D" id="3.40.190.290">
    <property type="match status" value="1"/>
</dbReference>
<dbReference type="InterPro" id="IPR036388">
    <property type="entry name" value="WH-like_DNA-bd_sf"/>
</dbReference>
<evidence type="ECO:0000256" key="2">
    <source>
        <dbReference type="ARBA" id="ARBA00023015"/>
    </source>
</evidence>
<keyword evidence="2" id="KW-0805">Transcription regulation</keyword>
<dbReference type="InterPro" id="IPR000847">
    <property type="entry name" value="LysR_HTH_N"/>
</dbReference>
<dbReference type="InterPro" id="IPR050176">
    <property type="entry name" value="LTTR"/>
</dbReference>
<reference evidence="7" key="1">
    <citation type="journal article" date="2019" name="Int. J. Syst. Evol. Microbiol.">
        <title>The Global Catalogue of Microorganisms (GCM) 10K type strain sequencing project: providing services to taxonomists for standard genome sequencing and annotation.</title>
        <authorList>
            <consortium name="The Broad Institute Genomics Platform"/>
            <consortium name="The Broad Institute Genome Sequencing Center for Infectious Disease"/>
            <person name="Wu L."/>
            <person name="Ma J."/>
        </authorList>
    </citation>
    <scope>NUCLEOTIDE SEQUENCE [LARGE SCALE GENOMIC DNA]</scope>
    <source>
        <strain evidence="7">NBRC 110044</strain>
    </source>
</reference>
<comment type="caution">
    <text evidence="6">The sequence shown here is derived from an EMBL/GenBank/DDBJ whole genome shotgun (WGS) entry which is preliminary data.</text>
</comment>
<evidence type="ECO:0000313" key="7">
    <source>
        <dbReference type="Proteomes" id="UP001156706"/>
    </source>
</evidence>
<organism evidence="6 7">
    <name type="scientific">Chitinimonas prasina</name>
    <dbReference type="NCBI Taxonomy" id="1434937"/>
    <lineage>
        <taxon>Bacteria</taxon>
        <taxon>Pseudomonadati</taxon>
        <taxon>Pseudomonadota</taxon>
        <taxon>Betaproteobacteria</taxon>
        <taxon>Neisseriales</taxon>
        <taxon>Chitinibacteraceae</taxon>
        <taxon>Chitinimonas</taxon>
    </lineage>
</organism>
<evidence type="ECO:0000256" key="3">
    <source>
        <dbReference type="ARBA" id="ARBA00023125"/>
    </source>
</evidence>
<dbReference type="Pfam" id="PF03466">
    <property type="entry name" value="LysR_substrate"/>
    <property type="match status" value="1"/>
</dbReference>
<dbReference type="InterPro" id="IPR017685">
    <property type="entry name" value="ArgP"/>
</dbReference>
<gene>
    <name evidence="6" type="primary">argP</name>
    <name evidence="6" type="ORF">GCM10007907_02320</name>
</gene>
<comment type="similarity">
    <text evidence="1">Belongs to the LysR transcriptional regulatory family.</text>
</comment>
<name>A0ABQ5YCU7_9NEIS</name>
<dbReference type="Pfam" id="PF00126">
    <property type="entry name" value="HTH_1"/>
    <property type="match status" value="1"/>
</dbReference>